<evidence type="ECO:0000256" key="3">
    <source>
        <dbReference type="ARBA" id="ARBA00022630"/>
    </source>
</evidence>
<evidence type="ECO:0000256" key="2">
    <source>
        <dbReference type="ARBA" id="ARBA00007118"/>
    </source>
</evidence>
<dbReference type="RefSeq" id="WP_380772056.1">
    <property type="nucleotide sequence ID" value="NZ_JBHUEO010000004.1"/>
</dbReference>
<protein>
    <submittedName>
        <fullName evidence="7">Nitroreductase family protein</fullName>
    </submittedName>
</protein>
<dbReference type="PANTHER" id="PTHR43673">
    <property type="entry name" value="NAD(P)H NITROREDUCTASE YDGI-RELATED"/>
    <property type="match status" value="1"/>
</dbReference>
<name>A0ABW4KEV9_9BACI</name>
<sequence>MNVQEAIKNRREITSFLPKDIEKEKLERIIQSGYLAPTGNNLPSRELIVIQDRDTLQSLSTATPFMKWLADAGAGIIVTGRPDISKYWLQDSSIACGFLWLAATEEKIGAAFGAIYHSEDQKESEKRESHVRKLASIPEDRRITAVIGIGYPNYEPTPKKHLPFEEIVHFGHWSSAE</sequence>
<gene>
    <name evidence="7" type="ORF">ACFSCZ_02150</name>
</gene>
<proteinExistence type="inferred from homology"/>
<evidence type="ECO:0000313" key="8">
    <source>
        <dbReference type="Proteomes" id="UP001597301"/>
    </source>
</evidence>
<dbReference type="EMBL" id="JBHUEO010000004">
    <property type="protein sequence ID" value="MFD1705552.1"/>
    <property type="molecule type" value="Genomic_DNA"/>
</dbReference>
<comment type="similarity">
    <text evidence="2">Belongs to the nitroreductase family.</text>
</comment>
<dbReference type="SUPFAM" id="SSF55469">
    <property type="entry name" value="FMN-dependent nitroreductase-like"/>
    <property type="match status" value="1"/>
</dbReference>
<organism evidence="7 8">
    <name type="scientific">Siminovitchia sediminis</name>
    <dbReference type="NCBI Taxonomy" id="1274353"/>
    <lineage>
        <taxon>Bacteria</taxon>
        <taxon>Bacillati</taxon>
        <taxon>Bacillota</taxon>
        <taxon>Bacilli</taxon>
        <taxon>Bacillales</taxon>
        <taxon>Bacillaceae</taxon>
        <taxon>Siminovitchia</taxon>
    </lineage>
</organism>
<dbReference type="InterPro" id="IPR000415">
    <property type="entry name" value="Nitroreductase-like"/>
</dbReference>
<evidence type="ECO:0000256" key="4">
    <source>
        <dbReference type="ARBA" id="ARBA00022643"/>
    </source>
</evidence>
<keyword evidence="4" id="KW-0288">FMN</keyword>
<dbReference type="PANTHER" id="PTHR43673:SF2">
    <property type="entry name" value="NITROREDUCTASE"/>
    <property type="match status" value="1"/>
</dbReference>
<reference evidence="8" key="1">
    <citation type="journal article" date="2019" name="Int. J. Syst. Evol. Microbiol.">
        <title>The Global Catalogue of Microorganisms (GCM) 10K type strain sequencing project: providing services to taxonomists for standard genome sequencing and annotation.</title>
        <authorList>
            <consortium name="The Broad Institute Genomics Platform"/>
            <consortium name="The Broad Institute Genome Sequencing Center for Infectious Disease"/>
            <person name="Wu L."/>
            <person name="Ma J."/>
        </authorList>
    </citation>
    <scope>NUCLEOTIDE SEQUENCE [LARGE SCALE GENOMIC DNA]</scope>
    <source>
        <strain evidence="8">CGMCC 1.12295</strain>
    </source>
</reference>
<keyword evidence="3" id="KW-0285">Flavoprotein</keyword>
<keyword evidence="8" id="KW-1185">Reference proteome</keyword>
<evidence type="ECO:0000256" key="1">
    <source>
        <dbReference type="ARBA" id="ARBA00001917"/>
    </source>
</evidence>
<dbReference type="Gene3D" id="3.40.109.10">
    <property type="entry name" value="NADH Oxidase"/>
    <property type="match status" value="1"/>
</dbReference>
<dbReference type="Proteomes" id="UP001597301">
    <property type="component" value="Unassembled WGS sequence"/>
</dbReference>
<comment type="cofactor">
    <cofactor evidence="1">
        <name>FMN</name>
        <dbReference type="ChEBI" id="CHEBI:58210"/>
    </cofactor>
</comment>
<feature type="domain" description="Nitroreductase" evidence="6">
    <location>
        <begin position="7"/>
        <end position="60"/>
    </location>
</feature>
<accession>A0ABW4KEV9</accession>
<evidence type="ECO:0000313" key="7">
    <source>
        <dbReference type="EMBL" id="MFD1705552.1"/>
    </source>
</evidence>
<evidence type="ECO:0000259" key="6">
    <source>
        <dbReference type="Pfam" id="PF00881"/>
    </source>
</evidence>
<keyword evidence="5" id="KW-0560">Oxidoreductase</keyword>
<evidence type="ECO:0000256" key="5">
    <source>
        <dbReference type="ARBA" id="ARBA00023002"/>
    </source>
</evidence>
<dbReference type="Pfam" id="PF00881">
    <property type="entry name" value="Nitroreductase"/>
    <property type="match status" value="1"/>
</dbReference>
<comment type="caution">
    <text evidence="7">The sequence shown here is derived from an EMBL/GenBank/DDBJ whole genome shotgun (WGS) entry which is preliminary data.</text>
</comment>
<dbReference type="InterPro" id="IPR029479">
    <property type="entry name" value="Nitroreductase"/>
</dbReference>